<dbReference type="EMBL" id="MU006729">
    <property type="protein sequence ID" value="KAF2624732.1"/>
    <property type="molecule type" value="Genomic_DNA"/>
</dbReference>
<name>A0ACB6RTW7_9PLEO</name>
<accession>A0ACB6RTW7</accession>
<proteinExistence type="predicted"/>
<organism evidence="1 2">
    <name type="scientific">Macroventuria anomochaeta</name>
    <dbReference type="NCBI Taxonomy" id="301207"/>
    <lineage>
        <taxon>Eukaryota</taxon>
        <taxon>Fungi</taxon>
        <taxon>Dikarya</taxon>
        <taxon>Ascomycota</taxon>
        <taxon>Pezizomycotina</taxon>
        <taxon>Dothideomycetes</taxon>
        <taxon>Pleosporomycetidae</taxon>
        <taxon>Pleosporales</taxon>
        <taxon>Pleosporineae</taxon>
        <taxon>Didymellaceae</taxon>
        <taxon>Macroventuria</taxon>
    </lineage>
</organism>
<sequence>MVYDHSVWGLNRINTTLRNISNYNRELYSSNAATLISADITFDPNMTLSFQQERTLLVAFAILKAPDNWLFSNDTWTTVDWLVATECGLYVCAKAYKSESYNNILKEETVGSWAIKELSPYKVDYATRYVSGGHVLDAWVEAAGSSLKDYLVLRTDLQLLIPADESQNFLVFMQRSFNVTHAFMRNTMLEEERYDGIPNE</sequence>
<dbReference type="Proteomes" id="UP000799754">
    <property type="component" value="Unassembled WGS sequence"/>
</dbReference>
<evidence type="ECO:0000313" key="2">
    <source>
        <dbReference type="Proteomes" id="UP000799754"/>
    </source>
</evidence>
<keyword evidence="2" id="KW-1185">Reference proteome</keyword>
<evidence type="ECO:0000313" key="1">
    <source>
        <dbReference type="EMBL" id="KAF2624732.1"/>
    </source>
</evidence>
<protein>
    <submittedName>
        <fullName evidence="1">Uncharacterized protein</fullName>
    </submittedName>
</protein>
<reference evidence="1" key="1">
    <citation type="journal article" date="2020" name="Stud. Mycol.">
        <title>101 Dothideomycetes genomes: a test case for predicting lifestyles and emergence of pathogens.</title>
        <authorList>
            <person name="Haridas S."/>
            <person name="Albert R."/>
            <person name="Binder M."/>
            <person name="Bloem J."/>
            <person name="Labutti K."/>
            <person name="Salamov A."/>
            <person name="Andreopoulos B."/>
            <person name="Baker S."/>
            <person name="Barry K."/>
            <person name="Bills G."/>
            <person name="Bluhm B."/>
            <person name="Cannon C."/>
            <person name="Castanera R."/>
            <person name="Culley D."/>
            <person name="Daum C."/>
            <person name="Ezra D."/>
            <person name="Gonzalez J."/>
            <person name="Henrissat B."/>
            <person name="Kuo A."/>
            <person name="Liang C."/>
            <person name="Lipzen A."/>
            <person name="Lutzoni F."/>
            <person name="Magnuson J."/>
            <person name="Mondo S."/>
            <person name="Nolan M."/>
            <person name="Ohm R."/>
            <person name="Pangilinan J."/>
            <person name="Park H.-J."/>
            <person name="Ramirez L."/>
            <person name="Alfaro M."/>
            <person name="Sun H."/>
            <person name="Tritt A."/>
            <person name="Yoshinaga Y."/>
            <person name="Zwiers L.-H."/>
            <person name="Turgeon B."/>
            <person name="Goodwin S."/>
            <person name="Spatafora J."/>
            <person name="Crous P."/>
            <person name="Grigoriev I."/>
        </authorList>
    </citation>
    <scope>NUCLEOTIDE SEQUENCE</scope>
    <source>
        <strain evidence="1">CBS 525.71</strain>
    </source>
</reference>
<gene>
    <name evidence="1" type="ORF">BU25DRAFT_133223</name>
</gene>
<comment type="caution">
    <text evidence="1">The sequence shown here is derived from an EMBL/GenBank/DDBJ whole genome shotgun (WGS) entry which is preliminary data.</text>
</comment>